<evidence type="ECO:0000313" key="2">
    <source>
        <dbReference type="EMBL" id="VUZ99950.1"/>
    </source>
</evidence>
<protein>
    <recommendedName>
        <fullName evidence="3">Variable surface protein Vir35</fullName>
    </recommendedName>
</protein>
<reference evidence="2" key="1">
    <citation type="submission" date="2016-07" db="EMBL/GenBank/DDBJ databases">
        <authorList>
            <consortium name="Pathogen Informatics"/>
        </authorList>
    </citation>
    <scope>NUCLEOTIDE SEQUENCE</scope>
</reference>
<gene>
    <name evidence="2" type="ORF">PVP01_0006630</name>
</gene>
<dbReference type="OrthoDB" id="388916at2759"/>
<organism evidence="2">
    <name type="scientific">Plasmodium vivax</name>
    <name type="common">malaria parasite P. vivax</name>
    <dbReference type="NCBI Taxonomy" id="5855"/>
    <lineage>
        <taxon>Eukaryota</taxon>
        <taxon>Sar</taxon>
        <taxon>Alveolata</taxon>
        <taxon>Apicomplexa</taxon>
        <taxon>Aconoidasida</taxon>
        <taxon>Haemosporida</taxon>
        <taxon>Plasmodiidae</taxon>
        <taxon>Plasmodium</taxon>
        <taxon>Plasmodium (Plasmodium)</taxon>
    </lineage>
</organism>
<dbReference type="AlphaFoldDB" id="A0A565A554"/>
<evidence type="ECO:0008006" key="3">
    <source>
        <dbReference type="Google" id="ProtNLM"/>
    </source>
</evidence>
<sequence>MAALRNYNIGKNVNFTINPFCKSLEKIYKQHRTWNTKFNRLLATYERQRELKQTMLREKLPEKRSYKEKINMSSNISAYSHVKKNDTNNIDVYMKNYKRRYGKKKGLSKLDCYYENKVFRKINHICDIAEKVQYNEKRAKKIFLKKYGTVLIFSSLIPVLGFIFPILFGDQDLGGGIIDYCLREKHVGGPKYCNCGRKYQWYVYKTPIKIMGYFSYIIFSSFAVIVSLIFIYILIKVIKYERLKAGEGKMSLKEYGCFAKDVFI</sequence>
<dbReference type="VEuPathDB" id="PlasmoDB:PVPAM_000025300"/>
<dbReference type="VEuPathDB" id="PlasmoDB:PVW1_120013500"/>
<dbReference type="InterPro" id="IPR022139">
    <property type="entry name" value="Fam-L/Fam-M-like_plasmodium"/>
</dbReference>
<dbReference type="Proteomes" id="UP000220605">
    <property type="component" value="Unassembled WGS sequence"/>
</dbReference>
<keyword evidence="1" id="KW-1133">Transmembrane helix</keyword>
<dbReference type="VEuPathDB" id="PlasmoDB:PVP01_0006630"/>
<feature type="transmembrane region" description="Helical" evidence="1">
    <location>
        <begin position="213"/>
        <end position="235"/>
    </location>
</feature>
<keyword evidence="1" id="KW-0812">Transmembrane</keyword>
<evidence type="ECO:0000256" key="1">
    <source>
        <dbReference type="SAM" id="Phobius"/>
    </source>
</evidence>
<name>A0A565A554_PLAVI</name>
<accession>A0A565A554</accession>
<feature type="transmembrane region" description="Helical" evidence="1">
    <location>
        <begin position="147"/>
        <end position="168"/>
    </location>
</feature>
<proteinExistence type="predicted"/>
<keyword evidence="1" id="KW-0472">Membrane</keyword>
<dbReference type="Pfam" id="PF12420">
    <property type="entry name" value="DUF3671"/>
    <property type="match status" value="1"/>
</dbReference>
<dbReference type="EMBL" id="FLZR02000021">
    <property type="protein sequence ID" value="VUZ99950.1"/>
    <property type="molecule type" value="Genomic_DNA"/>
</dbReference>